<evidence type="ECO:0000313" key="3">
    <source>
        <dbReference type="Proteomes" id="UP000595437"/>
    </source>
</evidence>
<name>A0A7T8JYP5_CALRO</name>
<dbReference type="GO" id="GO:0008234">
    <property type="term" value="F:cysteine-type peptidase activity"/>
    <property type="evidence" value="ECO:0007669"/>
    <property type="project" value="InterPro"/>
</dbReference>
<dbReference type="Gene3D" id="3.90.70.10">
    <property type="entry name" value="Cysteine proteinases"/>
    <property type="match status" value="1"/>
</dbReference>
<sequence>MLNILNNFYISESDYGPYLGADGYCMAEDVPVTLKIKGFVNVTSGDLNALKVAIARQGPISVAIDASHKSLSFYSSGVYFEPQCNSTPEGLDHAVLAVGYGEIQGQ</sequence>
<evidence type="ECO:0000259" key="1">
    <source>
        <dbReference type="Pfam" id="PF00112"/>
    </source>
</evidence>
<gene>
    <name evidence="2" type="ORF">FKW44_019328</name>
</gene>
<dbReference type="GO" id="GO:0006508">
    <property type="term" value="P:proteolysis"/>
    <property type="evidence" value="ECO:0007669"/>
    <property type="project" value="InterPro"/>
</dbReference>
<dbReference type="OrthoDB" id="65740at2759"/>
<reference evidence="3" key="1">
    <citation type="submission" date="2021-01" db="EMBL/GenBank/DDBJ databases">
        <title>Caligus Genome Assembly.</title>
        <authorList>
            <person name="Gallardo-Escarate C."/>
        </authorList>
    </citation>
    <scope>NUCLEOTIDE SEQUENCE [LARGE SCALE GENOMIC DNA]</scope>
</reference>
<proteinExistence type="predicted"/>
<evidence type="ECO:0000313" key="2">
    <source>
        <dbReference type="EMBL" id="QQP38680.1"/>
    </source>
</evidence>
<protein>
    <submittedName>
        <fullName evidence="2">Counting factor associated protein Dlike</fullName>
    </submittedName>
</protein>
<dbReference type="AlphaFoldDB" id="A0A7T8JYP5"/>
<accession>A0A7T8JYP5</accession>
<organism evidence="2 3">
    <name type="scientific">Caligus rogercresseyi</name>
    <name type="common">Sea louse</name>
    <dbReference type="NCBI Taxonomy" id="217165"/>
    <lineage>
        <taxon>Eukaryota</taxon>
        <taxon>Metazoa</taxon>
        <taxon>Ecdysozoa</taxon>
        <taxon>Arthropoda</taxon>
        <taxon>Crustacea</taxon>
        <taxon>Multicrustacea</taxon>
        <taxon>Hexanauplia</taxon>
        <taxon>Copepoda</taxon>
        <taxon>Siphonostomatoida</taxon>
        <taxon>Caligidae</taxon>
        <taxon>Caligus</taxon>
    </lineage>
</organism>
<dbReference type="Pfam" id="PF00112">
    <property type="entry name" value="Peptidase_C1"/>
    <property type="match status" value="1"/>
</dbReference>
<feature type="non-terminal residue" evidence="2">
    <location>
        <position position="106"/>
    </location>
</feature>
<dbReference type="EMBL" id="CP045902">
    <property type="protein sequence ID" value="QQP38680.1"/>
    <property type="molecule type" value="Genomic_DNA"/>
</dbReference>
<dbReference type="PROSITE" id="PS00639">
    <property type="entry name" value="THIOL_PROTEASE_HIS"/>
    <property type="match status" value="1"/>
</dbReference>
<dbReference type="Proteomes" id="UP000595437">
    <property type="component" value="Chromosome 13"/>
</dbReference>
<feature type="domain" description="Peptidase C1A papain C-terminal" evidence="1">
    <location>
        <begin position="10"/>
        <end position="105"/>
    </location>
</feature>
<dbReference type="InterPro" id="IPR038765">
    <property type="entry name" value="Papain-like_cys_pep_sf"/>
</dbReference>
<dbReference type="InterPro" id="IPR025660">
    <property type="entry name" value="Pept_his_AS"/>
</dbReference>
<dbReference type="InterPro" id="IPR000668">
    <property type="entry name" value="Peptidase_C1A_C"/>
</dbReference>
<dbReference type="SUPFAM" id="SSF54001">
    <property type="entry name" value="Cysteine proteinases"/>
    <property type="match status" value="1"/>
</dbReference>
<keyword evidence="3" id="KW-1185">Reference proteome</keyword>